<dbReference type="EMBL" id="LR899012">
    <property type="protein sequence ID" value="CAD7088261.1"/>
    <property type="molecule type" value="Genomic_DNA"/>
</dbReference>
<dbReference type="GO" id="GO:0019005">
    <property type="term" value="C:SCF ubiquitin ligase complex"/>
    <property type="evidence" value="ECO:0007669"/>
    <property type="project" value="TreeGrafter"/>
</dbReference>
<dbReference type="InterPro" id="IPR057207">
    <property type="entry name" value="FBXL15_LRR"/>
</dbReference>
<dbReference type="GO" id="GO:0031146">
    <property type="term" value="P:SCF-dependent proteasomal ubiquitin-dependent protein catabolic process"/>
    <property type="evidence" value="ECO:0007669"/>
    <property type="project" value="TreeGrafter"/>
</dbReference>
<dbReference type="Pfam" id="PF25372">
    <property type="entry name" value="DUF7885"/>
    <property type="match status" value="1"/>
</dbReference>
<reference evidence="2 3" key="1">
    <citation type="submission" date="2020-11" db="EMBL/GenBank/DDBJ databases">
        <authorList>
            <person name="Wallbank WR R."/>
            <person name="Pardo Diaz C."/>
            <person name="Kozak K."/>
            <person name="Martin S."/>
            <person name="Jiggins C."/>
            <person name="Moest M."/>
            <person name="Warren A I."/>
            <person name="Generalovic N T."/>
            <person name="Byers J.R.P. K."/>
            <person name="Montejo-Kovacevich G."/>
            <person name="Yen C E."/>
        </authorList>
    </citation>
    <scope>NUCLEOTIDE SEQUENCE [LARGE SCALE GENOMIC DNA]</scope>
</reference>
<dbReference type="InParanoid" id="A0A7R8Z004"/>
<organism evidence="2 3">
    <name type="scientific">Hermetia illucens</name>
    <name type="common">Black soldier fly</name>
    <dbReference type="NCBI Taxonomy" id="343691"/>
    <lineage>
        <taxon>Eukaryota</taxon>
        <taxon>Metazoa</taxon>
        <taxon>Ecdysozoa</taxon>
        <taxon>Arthropoda</taxon>
        <taxon>Hexapoda</taxon>
        <taxon>Insecta</taxon>
        <taxon>Pterygota</taxon>
        <taxon>Neoptera</taxon>
        <taxon>Endopterygota</taxon>
        <taxon>Diptera</taxon>
        <taxon>Brachycera</taxon>
        <taxon>Stratiomyomorpha</taxon>
        <taxon>Stratiomyidae</taxon>
        <taxon>Hermetiinae</taxon>
        <taxon>Hermetia</taxon>
    </lineage>
</organism>
<proteinExistence type="predicted"/>
<gene>
    <name evidence="2" type="ORF">HERILL_LOCUS10905</name>
</gene>
<accession>A0A7R8Z004</accession>
<feature type="domain" description="F-box/LRR-repeat protein 15-like leucin rich repeat" evidence="1">
    <location>
        <begin position="76"/>
        <end position="223"/>
    </location>
</feature>
<sequence length="259" mass="29794">MLKKYNVRRLKNESFLDSLLNICIKYISANLCAYKNSGYLELFPIHIKDRIIIYVTRILKGFHDDDLLETLLHENLINIDLSGSTISDRTLKSLATYCPNLKKIVMSRARYLFSEQVLISTIPTFTNLNNFQLNNCKEVTDEFLRELALKCPNLDLLDLSGCKQITDESASSLDTLKLTKLNVSNTSITDQFLAKLGLSPVSNYIEDINLSQCNITTNGLRNLRWDKLKYVGFEGCWIDDLEFLNSKKQLKFIQWTISK</sequence>
<evidence type="ECO:0000259" key="1">
    <source>
        <dbReference type="Pfam" id="PF25372"/>
    </source>
</evidence>
<evidence type="ECO:0000313" key="3">
    <source>
        <dbReference type="Proteomes" id="UP000594454"/>
    </source>
</evidence>
<evidence type="ECO:0000313" key="2">
    <source>
        <dbReference type="EMBL" id="CAD7088261.1"/>
    </source>
</evidence>
<dbReference type="InterPro" id="IPR006553">
    <property type="entry name" value="Leu-rich_rpt_Cys-con_subtyp"/>
</dbReference>
<dbReference type="SUPFAM" id="SSF52047">
    <property type="entry name" value="RNI-like"/>
    <property type="match status" value="1"/>
</dbReference>
<dbReference type="Gene3D" id="3.80.10.10">
    <property type="entry name" value="Ribonuclease Inhibitor"/>
    <property type="match status" value="1"/>
</dbReference>
<protein>
    <recommendedName>
        <fullName evidence="1">F-box/LRR-repeat protein 15-like leucin rich repeat domain-containing protein</fullName>
    </recommendedName>
</protein>
<keyword evidence="3" id="KW-1185">Reference proteome</keyword>
<dbReference type="SMART" id="SM00367">
    <property type="entry name" value="LRR_CC"/>
    <property type="match status" value="3"/>
</dbReference>
<dbReference type="OMA" id="MSWDGAG"/>
<dbReference type="InterPro" id="IPR032675">
    <property type="entry name" value="LRR_dom_sf"/>
</dbReference>
<dbReference type="AlphaFoldDB" id="A0A7R8Z004"/>
<dbReference type="OrthoDB" id="10257471at2759"/>
<dbReference type="Proteomes" id="UP000594454">
    <property type="component" value="Chromosome 4"/>
</dbReference>
<dbReference type="PANTHER" id="PTHR13318">
    <property type="entry name" value="PARTNER OF PAIRED, ISOFORM B-RELATED"/>
    <property type="match status" value="1"/>
</dbReference>
<name>A0A7R8Z004_HERIL</name>